<gene>
    <name evidence="4" type="ORF">TK50_15955</name>
</gene>
<evidence type="ECO:0000256" key="2">
    <source>
        <dbReference type="SAM" id="SignalP"/>
    </source>
</evidence>
<reference evidence="4 5" key="1">
    <citation type="submission" date="2015-01" db="EMBL/GenBank/DDBJ databases">
        <title>Sequencing and annotation of Micromonospora carbonacea strain JXNU-1 genome.</title>
        <authorList>
            <person name="Long Z."/>
            <person name="Huang Y."/>
            <person name="Jiang Y."/>
        </authorList>
    </citation>
    <scope>NUCLEOTIDE SEQUENCE [LARGE SCALE GENOMIC DNA]</scope>
    <source>
        <strain evidence="4 5">JXNU-1</strain>
    </source>
</reference>
<dbReference type="EMBL" id="JXSX01000001">
    <property type="protein sequence ID" value="KIR66527.1"/>
    <property type="molecule type" value="Genomic_DNA"/>
</dbReference>
<feature type="compositionally biased region" description="Basic and acidic residues" evidence="1">
    <location>
        <begin position="352"/>
        <end position="361"/>
    </location>
</feature>
<dbReference type="PROSITE" id="PS51173">
    <property type="entry name" value="CBM2"/>
    <property type="match status" value="1"/>
</dbReference>
<dbReference type="InterPro" id="IPR001919">
    <property type="entry name" value="CBD2"/>
</dbReference>
<dbReference type="OrthoDB" id="9770043at2"/>
<feature type="compositionally biased region" description="Pro residues" evidence="1">
    <location>
        <begin position="369"/>
        <end position="391"/>
    </location>
</feature>
<dbReference type="InterPro" id="IPR011041">
    <property type="entry name" value="Quinoprot_gluc/sorb_DH_b-prop"/>
</dbReference>
<dbReference type="Pfam" id="PF00553">
    <property type="entry name" value="CBM_2"/>
    <property type="match status" value="1"/>
</dbReference>
<dbReference type="Gene3D" id="2.60.40.290">
    <property type="match status" value="1"/>
</dbReference>
<accession>A0A0D0V6J8</accession>
<dbReference type="PANTHER" id="PTHR19328">
    <property type="entry name" value="HEDGEHOG-INTERACTING PROTEIN"/>
    <property type="match status" value="1"/>
</dbReference>
<evidence type="ECO:0000256" key="1">
    <source>
        <dbReference type="SAM" id="MobiDB-lite"/>
    </source>
</evidence>
<dbReference type="GO" id="GO:0004553">
    <property type="term" value="F:hydrolase activity, hydrolyzing O-glycosyl compounds"/>
    <property type="evidence" value="ECO:0007669"/>
    <property type="project" value="InterPro"/>
</dbReference>
<dbReference type="GO" id="GO:0030247">
    <property type="term" value="F:polysaccharide binding"/>
    <property type="evidence" value="ECO:0007669"/>
    <property type="project" value="UniProtKB-UniRule"/>
</dbReference>
<dbReference type="InterPro" id="IPR012291">
    <property type="entry name" value="CBM2_carb-bd_dom_sf"/>
</dbReference>
<keyword evidence="2" id="KW-0732">Signal</keyword>
<protein>
    <submittedName>
        <fullName evidence="4">Oxidoreductase</fullName>
    </submittedName>
</protein>
<dbReference type="PATRIC" id="fig|47853.6.peg.3369"/>
<dbReference type="InterPro" id="IPR011042">
    <property type="entry name" value="6-blade_b-propeller_TolB-like"/>
</dbReference>
<feature type="region of interest" description="Disordered" evidence="1">
    <location>
        <begin position="341"/>
        <end position="393"/>
    </location>
</feature>
<evidence type="ECO:0000313" key="5">
    <source>
        <dbReference type="Proteomes" id="UP000032254"/>
    </source>
</evidence>
<sequence>MMVAAVVAGLAVSGAGAAALADPPSPAGPRPAAGVALAVGDFDLSRPQVAASGLTVPWGMDFLPDGSALVTLRNSAQVLRVRPGQPPEAVAQISGVTPVGEGGLLGLAVSPTYAQDGYVYVYLTTATDNRIVRFRLTAPQTQTPILTGLARASNHDGGRIAFGPDGLLYAGVGDAGQTANAQNPASRNGKILRMRPDGSVPPDNPFPGSLVYSLGHRNVQGLAWDAQGRLYATEFGQNTWDEVNLVVAGGNYGWPTVEGRGNDPRFRDPLLVWTTAEASPSGATIAGNRLFVAALRGTRLWNVPLDGAGGAGTPVAELVGAYGRLRTVEYGPDGWLWVATSNRDGRGSPAATDDRILRFPPRDTTPQPTTTPPPTTAPPTTQPTTPPPTGAPAPCLVTWTPNQWTGGFTAEVRLTNRGPALNGWALTWSFAAGQRVTNAWNAQVTQSGAGVTARNVDWNAGLPQGATASFGFQASYGTSNPRPDDFALNGAACQVDQ</sequence>
<feature type="domain" description="CBM2" evidence="3">
    <location>
        <begin position="388"/>
        <end position="496"/>
    </location>
</feature>
<feature type="chain" id="PRO_5039055717" evidence="2">
    <location>
        <begin position="22"/>
        <end position="497"/>
    </location>
</feature>
<dbReference type="Proteomes" id="UP000032254">
    <property type="component" value="Unassembled WGS sequence"/>
</dbReference>
<organism evidence="4 5">
    <name type="scientific">Micromonospora haikouensis</name>
    <dbReference type="NCBI Taxonomy" id="686309"/>
    <lineage>
        <taxon>Bacteria</taxon>
        <taxon>Bacillati</taxon>
        <taxon>Actinomycetota</taxon>
        <taxon>Actinomycetes</taxon>
        <taxon>Micromonosporales</taxon>
        <taxon>Micromonosporaceae</taxon>
        <taxon>Micromonospora</taxon>
    </lineage>
</organism>
<dbReference type="SUPFAM" id="SSF49384">
    <property type="entry name" value="Carbohydrate-binding domain"/>
    <property type="match status" value="1"/>
</dbReference>
<comment type="caution">
    <text evidence="4">The sequence shown here is derived from an EMBL/GenBank/DDBJ whole genome shotgun (WGS) entry which is preliminary data.</text>
</comment>
<dbReference type="Pfam" id="PF07995">
    <property type="entry name" value="GSDH"/>
    <property type="match status" value="1"/>
</dbReference>
<dbReference type="SUPFAM" id="SSF50952">
    <property type="entry name" value="Soluble quinoprotein glucose dehydrogenase"/>
    <property type="match status" value="1"/>
</dbReference>
<feature type="signal peptide" evidence="2">
    <location>
        <begin position="1"/>
        <end position="21"/>
    </location>
</feature>
<dbReference type="AlphaFoldDB" id="A0A0D0V6J8"/>
<dbReference type="InterPro" id="IPR008965">
    <property type="entry name" value="CBM2/CBM3_carb-bd_dom_sf"/>
</dbReference>
<name>A0A0D0V6J8_9ACTN</name>
<keyword evidence="5" id="KW-1185">Reference proteome</keyword>
<evidence type="ECO:0000259" key="3">
    <source>
        <dbReference type="PROSITE" id="PS51173"/>
    </source>
</evidence>
<dbReference type="GO" id="GO:0005975">
    <property type="term" value="P:carbohydrate metabolic process"/>
    <property type="evidence" value="ECO:0007669"/>
    <property type="project" value="InterPro"/>
</dbReference>
<dbReference type="SMART" id="SM00637">
    <property type="entry name" value="CBD_II"/>
    <property type="match status" value="1"/>
</dbReference>
<proteinExistence type="predicted"/>
<dbReference type="Gene3D" id="2.120.10.30">
    <property type="entry name" value="TolB, C-terminal domain"/>
    <property type="match status" value="1"/>
</dbReference>
<dbReference type="InterPro" id="IPR012938">
    <property type="entry name" value="Glc/Sorbosone_DH"/>
</dbReference>
<dbReference type="PANTHER" id="PTHR19328:SF13">
    <property type="entry name" value="HIPL1 PROTEIN"/>
    <property type="match status" value="1"/>
</dbReference>
<evidence type="ECO:0000313" key="4">
    <source>
        <dbReference type="EMBL" id="KIR66527.1"/>
    </source>
</evidence>